<protein>
    <submittedName>
        <fullName evidence="1">Uncharacterized protein</fullName>
    </submittedName>
</protein>
<proteinExistence type="predicted"/>
<reference evidence="1" key="1">
    <citation type="submission" date="2020-04" db="EMBL/GenBank/DDBJ databases">
        <authorList>
            <person name="Alioto T."/>
            <person name="Alioto T."/>
            <person name="Gomez Garrido J."/>
        </authorList>
    </citation>
    <scope>NUCLEOTIDE SEQUENCE</scope>
    <source>
        <strain evidence="1">A484AB</strain>
    </source>
</reference>
<keyword evidence="2" id="KW-1185">Reference proteome</keyword>
<dbReference type="EMBL" id="CACRXK020008514">
    <property type="protein sequence ID" value="CAB4014954.1"/>
    <property type="molecule type" value="Genomic_DNA"/>
</dbReference>
<accession>A0A7D9ERD3</accession>
<gene>
    <name evidence="1" type="ORF">PACLA_8A007179</name>
</gene>
<sequence length="182" mass="20349">MDKKKLSVLILLDLSKAFDSVSHTIILQKLGRVGALPDTYIRERPTVPQAPQTSDLDSYVDDSKVLLSFLIKDLEQATINLEEDLARVANWCSTNQLLPNPSKTKFILIGTRQLLQRLPKEMSLTFLGEVIISVTSASDLGVTLDTHLTFDSHITKVVSSCVSKLCQINRVKSSFDHKTLYF</sequence>
<evidence type="ECO:0000313" key="1">
    <source>
        <dbReference type="EMBL" id="CAB4014954.1"/>
    </source>
</evidence>
<comment type="caution">
    <text evidence="1">The sequence shown here is derived from an EMBL/GenBank/DDBJ whole genome shotgun (WGS) entry which is preliminary data.</text>
</comment>
<dbReference type="Proteomes" id="UP001152795">
    <property type="component" value="Unassembled WGS sequence"/>
</dbReference>
<name>A0A7D9ERD3_PARCT</name>
<evidence type="ECO:0000313" key="2">
    <source>
        <dbReference type="Proteomes" id="UP001152795"/>
    </source>
</evidence>
<dbReference type="OrthoDB" id="416454at2759"/>
<dbReference type="PANTHER" id="PTHR33332">
    <property type="entry name" value="REVERSE TRANSCRIPTASE DOMAIN-CONTAINING PROTEIN"/>
    <property type="match status" value="1"/>
</dbReference>
<dbReference type="AlphaFoldDB" id="A0A7D9ERD3"/>
<organism evidence="1 2">
    <name type="scientific">Paramuricea clavata</name>
    <name type="common">Red gorgonian</name>
    <name type="synonym">Violescent sea-whip</name>
    <dbReference type="NCBI Taxonomy" id="317549"/>
    <lineage>
        <taxon>Eukaryota</taxon>
        <taxon>Metazoa</taxon>
        <taxon>Cnidaria</taxon>
        <taxon>Anthozoa</taxon>
        <taxon>Octocorallia</taxon>
        <taxon>Malacalcyonacea</taxon>
        <taxon>Plexauridae</taxon>
        <taxon>Paramuricea</taxon>
    </lineage>
</organism>